<evidence type="ECO:0000313" key="2">
    <source>
        <dbReference type="Proteomes" id="UP000807825"/>
    </source>
</evidence>
<gene>
    <name evidence="1" type="ORF">HY912_03880</name>
</gene>
<organism evidence="1 2">
    <name type="scientific">Desulfomonile tiedjei</name>
    <dbReference type="NCBI Taxonomy" id="2358"/>
    <lineage>
        <taxon>Bacteria</taxon>
        <taxon>Pseudomonadati</taxon>
        <taxon>Thermodesulfobacteriota</taxon>
        <taxon>Desulfomonilia</taxon>
        <taxon>Desulfomonilales</taxon>
        <taxon>Desulfomonilaceae</taxon>
        <taxon>Desulfomonile</taxon>
    </lineage>
</organism>
<dbReference type="Proteomes" id="UP000807825">
    <property type="component" value="Unassembled WGS sequence"/>
</dbReference>
<accession>A0A9D6Z4X2</accession>
<sequence length="112" mass="12789">EDCLREDLKALSDLEFVDVLGADKLPASLRLRVWFTQEEKPDEYECFDITIIVVVGKILKEDPRYEAVLDTYALAGVALRDLNHMCDKIALRFDEKILSVLKKIHNSPKPGD</sequence>
<dbReference type="AlphaFoldDB" id="A0A9D6Z4X2"/>
<dbReference type="EMBL" id="JACRDE010000115">
    <property type="protein sequence ID" value="MBI5248611.1"/>
    <property type="molecule type" value="Genomic_DNA"/>
</dbReference>
<evidence type="ECO:0000313" key="1">
    <source>
        <dbReference type="EMBL" id="MBI5248611.1"/>
    </source>
</evidence>
<proteinExistence type="predicted"/>
<name>A0A9D6Z4X2_9BACT</name>
<comment type="caution">
    <text evidence="1">The sequence shown here is derived from an EMBL/GenBank/DDBJ whole genome shotgun (WGS) entry which is preliminary data.</text>
</comment>
<protein>
    <submittedName>
        <fullName evidence="1">Uncharacterized protein</fullName>
    </submittedName>
</protein>
<feature type="non-terminal residue" evidence="1">
    <location>
        <position position="1"/>
    </location>
</feature>
<reference evidence="1" key="1">
    <citation type="submission" date="2020-07" db="EMBL/GenBank/DDBJ databases">
        <title>Huge and variable diversity of episymbiotic CPR bacteria and DPANN archaea in groundwater ecosystems.</title>
        <authorList>
            <person name="He C.Y."/>
            <person name="Keren R."/>
            <person name="Whittaker M."/>
            <person name="Farag I.F."/>
            <person name="Doudna J."/>
            <person name="Cate J.H.D."/>
            <person name="Banfield J.F."/>
        </authorList>
    </citation>
    <scope>NUCLEOTIDE SEQUENCE</scope>
    <source>
        <strain evidence="1">NC_groundwater_1664_Pr3_B-0.1um_52_9</strain>
    </source>
</reference>